<sequence>MRDTLAVTSLDIFVEDNLKTLYQATSKKVFDIAFESFFAEHLDVTVNGEAVSRAQYKQELWCERYAERNATVAFHGVLAVPSDNEHLNEAGTVAVFLTSAVQFVAPSGRPTQELVTASYRLIIEQDKSVEHHGERAQILEIRKVTSVDVVVGRKDESEDL</sequence>
<name>A0ACC1SHU5_9APHY</name>
<dbReference type="EMBL" id="JANHOG010001264">
    <property type="protein sequence ID" value="KAJ3540168.1"/>
    <property type="molecule type" value="Genomic_DNA"/>
</dbReference>
<keyword evidence="2" id="KW-1185">Reference proteome</keyword>
<organism evidence="1 2">
    <name type="scientific">Phlebia brevispora</name>
    <dbReference type="NCBI Taxonomy" id="194682"/>
    <lineage>
        <taxon>Eukaryota</taxon>
        <taxon>Fungi</taxon>
        <taxon>Dikarya</taxon>
        <taxon>Basidiomycota</taxon>
        <taxon>Agaricomycotina</taxon>
        <taxon>Agaricomycetes</taxon>
        <taxon>Polyporales</taxon>
        <taxon>Meruliaceae</taxon>
        <taxon>Phlebia</taxon>
    </lineage>
</organism>
<reference evidence="1" key="1">
    <citation type="submission" date="2022-07" db="EMBL/GenBank/DDBJ databases">
        <title>Genome Sequence of Phlebia brevispora.</title>
        <authorList>
            <person name="Buettner E."/>
        </authorList>
    </citation>
    <scope>NUCLEOTIDE SEQUENCE</scope>
    <source>
        <strain evidence="1">MPL23</strain>
    </source>
</reference>
<dbReference type="Proteomes" id="UP001148662">
    <property type="component" value="Unassembled WGS sequence"/>
</dbReference>
<gene>
    <name evidence="1" type="ORF">NM688_g6263</name>
</gene>
<evidence type="ECO:0000313" key="2">
    <source>
        <dbReference type="Proteomes" id="UP001148662"/>
    </source>
</evidence>
<comment type="caution">
    <text evidence="1">The sequence shown here is derived from an EMBL/GenBank/DDBJ whole genome shotgun (WGS) entry which is preliminary data.</text>
</comment>
<accession>A0ACC1SHU5</accession>
<evidence type="ECO:0000313" key="1">
    <source>
        <dbReference type="EMBL" id="KAJ3540168.1"/>
    </source>
</evidence>
<proteinExistence type="predicted"/>
<protein>
    <submittedName>
        <fullName evidence="1">Uncharacterized protein</fullName>
    </submittedName>
</protein>